<dbReference type="GO" id="GO:0005737">
    <property type="term" value="C:cytoplasm"/>
    <property type="evidence" value="ECO:0007669"/>
    <property type="project" value="TreeGrafter"/>
</dbReference>
<dbReference type="NCBIfam" id="TIGR01668">
    <property type="entry name" value="YqeG_hyp_ppase"/>
    <property type="match status" value="1"/>
</dbReference>
<dbReference type="SUPFAM" id="SSF56784">
    <property type="entry name" value="HAD-like"/>
    <property type="match status" value="1"/>
</dbReference>
<reference evidence="1 2" key="1">
    <citation type="submission" date="2018-12" db="EMBL/GenBank/DDBJ databases">
        <authorList>
            <person name="Sun L."/>
            <person name="Chen Z."/>
        </authorList>
    </citation>
    <scope>NUCLEOTIDE SEQUENCE [LARGE SCALE GENOMIC DNA]</scope>
    <source>
        <strain evidence="1 2">DSM 15890</strain>
    </source>
</reference>
<dbReference type="InterPro" id="IPR006549">
    <property type="entry name" value="HAD-SF_hydro_IIIA"/>
</dbReference>
<dbReference type="InterPro" id="IPR010021">
    <property type="entry name" value="PGPP1/Gep4"/>
</dbReference>
<keyword evidence="2" id="KW-1185">Reference proteome</keyword>
<dbReference type="InterPro" id="IPR036412">
    <property type="entry name" value="HAD-like_sf"/>
</dbReference>
<dbReference type="AlphaFoldDB" id="A0A3S1BPL6"/>
<dbReference type="RefSeq" id="WP_127192237.1">
    <property type="nucleotide sequence ID" value="NZ_JAUSSS010000006.1"/>
</dbReference>
<dbReference type="Proteomes" id="UP000279446">
    <property type="component" value="Unassembled WGS sequence"/>
</dbReference>
<proteinExistence type="predicted"/>
<name>A0A3S1BPL6_9BACL</name>
<dbReference type="PANTHER" id="PTHR19288">
    <property type="entry name" value="4-NITROPHENYLPHOSPHATASE-RELATED"/>
    <property type="match status" value="1"/>
</dbReference>
<dbReference type="NCBIfam" id="TIGR01662">
    <property type="entry name" value="HAD-SF-IIIA"/>
    <property type="match status" value="1"/>
</dbReference>
<accession>A0A3S1BPL6</accession>
<evidence type="ECO:0000313" key="1">
    <source>
        <dbReference type="EMBL" id="RUT46504.1"/>
    </source>
</evidence>
<sequence>MFERFMPKLRVDSVFDIDLDDLYAKGYRGIITDLDNTLVGAKAPLATPELMEWLQKVKESGFKLVIVSNNNMDRVSIFSNPLNIEFVHSARKPSSSPFRRAMGLMGLSSDETIVVGDQMMTDVYGGNRLGLFTVLVLPIAIGEEGWGTRINRQLERIVKRRLGKHGKWLEEEKNK</sequence>
<dbReference type="GO" id="GO:0008962">
    <property type="term" value="F:phosphatidylglycerophosphatase activity"/>
    <property type="evidence" value="ECO:0007669"/>
    <property type="project" value="InterPro"/>
</dbReference>
<gene>
    <name evidence="1" type="ORF">EJP82_11680</name>
</gene>
<organism evidence="1 2">
    <name type="scientific">Paenibacillus anaericanus</name>
    <dbReference type="NCBI Taxonomy" id="170367"/>
    <lineage>
        <taxon>Bacteria</taxon>
        <taxon>Bacillati</taxon>
        <taxon>Bacillota</taxon>
        <taxon>Bacilli</taxon>
        <taxon>Bacillales</taxon>
        <taxon>Paenibacillaceae</taxon>
        <taxon>Paenibacillus</taxon>
    </lineage>
</organism>
<evidence type="ECO:0000313" key="2">
    <source>
        <dbReference type="Proteomes" id="UP000279446"/>
    </source>
</evidence>
<dbReference type="Gene3D" id="3.40.50.1000">
    <property type="entry name" value="HAD superfamily/HAD-like"/>
    <property type="match status" value="1"/>
</dbReference>
<dbReference type="PANTHER" id="PTHR19288:SF25">
    <property type="entry name" value="PHOSPHATIDYLGLYCEROPHOSPHATASE GEP4, MITOCHONDRIAL"/>
    <property type="match status" value="1"/>
</dbReference>
<dbReference type="Pfam" id="PF13242">
    <property type="entry name" value="Hydrolase_like"/>
    <property type="match status" value="1"/>
</dbReference>
<comment type="caution">
    <text evidence="1">The sequence shown here is derived from an EMBL/GenBank/DDBJ whole genome shotgun (WGS) entry which is preliminary data.</text>
</comment>
<protein>
    <submittedName>
        <fullName evidence="1">YqeG family HAD IIIA-type phosphatase</fullName>
    </submittedName>
</protein>
<dbReference type="EMBL" id="RZNY01000008">
    <property type="protein sequence ID" value="RUT46504.1"/>
    <property type="molecule type" value="Genomic_DNA"/>
</dbReference>
<dbReference type="InterPro" id="IPR023214">
    <property type="entry name" value="HAD_sf"/>
</dbReference>
<dbReference type="CDD" id="cd16416">
    <property type="entry name" value="HAD_BsYqeG-like"/>
    <property type="match status" value="1"/>
</dbReference>
<dbReference type="OrthoDB" id="9787572at2"/>